<dbReference type="EC" id="1.13.11.54" evidence="10"/>
<feature type="region of interest" description="Disordered" evidence="11">
    <location>
        <begin position="72"/>
        <end position="92"/>
    </location>
</feature>
<evidence type="ECO:0000256" key="3">
    <source>
        <dbReference type="ARBA" id="ARBA00022596"/>
    </source>
</evidence>
<comment type="catalytic activity">
    <reaction evidence="1">
        <text>1,2-dihydroxy-5-(methylsulfanyl)pent-1-en-3-one + O2 = 4-methylsulfanyl-2-oxobutanoate + formate + 2 H(+)</text>
        <dbReference type="Rhea" id="RHEA:24504"/>
        <dbReference type="ChEBI" id="CHEBI:15378"/>
        <dbReference type="ChEBI" id="CHEBI:15379"/>
        <dbReference type="ChEBI" id="CHEBI:15740"/>
        <dbReference type="ChEBI" id="CHEBI:16723"/>
        <dbReference type="ChEBI" id="CHEBI:49252"/>
        <dbReference type="EC" id="1.13.11.54"/>
    </reaction>
</comment>
<name>A0AB34HUK7_ESCRO</name>
<evidence type="ECO:0000313" key="13">
    <source>
        <dbReference type="Proteomes" id="UP001159641"/>
    </source>
</evidence>
<evidence type="ECO:0000256" key="6">
    <source>
        <dbReference type="ARBA" id="ARBA00022964"/>
    </source>
</evidence>
<evidence type="ECO:0000256" key="9">
    <source>
        <dbReference type="ARBA" id="ARBA00023167"/>
    </source>
</evidence>
<sequence length="126" mass="14109">MQLGLASYCHLAQTALCVFILGPKLRGQQPQKGTSAHDTGGDVREQAQSYRPEQVRGQAAVPLGQAMVQAWYTDKSGDDPQRPHRGEPGRPVALRQLRGLGVLYWKLDADKYENDPELEKIRKERN</sequence>
<accession>A0AB34HUK7</accession>
<keyword evidence="6" id="KW-0223">Dioxygenase</keyword>
<protein>
    <recommendedName>
        <fullName evidence="10">acireductone dioxygenase (Fe(2+)-requiring)</fullName>
        <ecNumber evidence="10">1.13.11.54</ecNumber>
    </recommendedName>
</protein>
<evidence type="ECO:0000256" key="10">
    <source>
        <dbReference type="ARBA" id="ARBA00039005"/>
    </source>
</evidence>
<keyword evidence="13" id="KW-1185">Reference proteome</keyword>
<feature type="compositionally biased region" description="Polar residues" evidence="11">
    <location>
        <begin position="28"/>
        <end position="37"/>
    </location>
</feature>
<dbReference type="InterPro" id="IPR011051">
    <property type="entry name" value="RmlC_Cupin_sf"/>
</dbReference>
<keyword evidence="9" id="KW-0486">Methionine biosynthesis</keyword>
<proteinExistence type="predicted"/>
<keyword evidence="4" id="KW-0028">Amino-acid biosynthesis</keyword>
<dbReference type="GO" id="GO:0010309">
    <property type="term" value="F:acireductone dioxygenase [iron(II)-requiring] activity"/>
    <property type="evidence" value="ECO:0007669"/>
    <property type="project" value="UniProtKB-EC"/>
</dbReference>
<evidence type="ECO:0000256" key="4">
    <source>
        <dbReference type="ARBA" id="ARBA00022605"/>
    </source>
</evidence>
<evidence type="ECO:0000313" key="12">
    <source>
        <dbReference type="EMBL" id="KAJ8794788.1"/>
    </source>
</evidence>
<reference evidence="12 13" key="1">
    <citation type="submission" date="2022-11" db="EMBL/GenBank/DDBJ databases">
        <title>Whole genome sequence of Eschrichtius robustus ER-17-0199.</title>
        <authorList>
            <person name="Bruniche-Olsen A."/>
            <person name="Black A.N."/>
            <person name="Fields C.J."/>
            <person name="Walden K."/>
            <person name="Dewoody J.A."/>
        </authorList>
    </citation>
    <scope>NUCLEOTIDE SEQUENCE [LARGE SCALE GENOMIC DNA]</scope>
    <source>
        <strain evidence="12">ER-17-0199</strain>
        <tissue evidence="12">Blubber</tissue>
    </source>
</reference>
<dbReference type="InterPro" id="IPR004313">
    <property type="entry name" value="ARD"/>
</dbReference>
<feature type="region of interest" description="Disordered" evidence="11">
    <location>
        <begin position="27"/>
        <end position="55"/>
    </location>
</feature>
<dbReference type="GO" id="GO:0009086">
    <property type="term" value="P:methionine biosynthetic process"/>
    <property type="evidence" value="ECO:0007669"/>
    <property type="project" value="UniProtKB-KW"/>
</dbReference>
<dbReference type="GO" id="GO:0046872">
    <property type="term" value="F:metal ion binding"/>
    <property type="evidence" value="ECO:0007669"/>
    <property type="project" value="UniProtKB-KW"/>
</dbReference>
<dbReference type="InterPro" id="IPR014710">
    <property type="entry name" value="RmlC-like_jellyroll"/>
</dbReference>
<gene>
    <name evidence="12" type="ORF">J1605_002953</name>
</gene>
<evidence type="ECO:0000256" key="8">
    <source>
        <dbReference type="ARBA" id="ARBA00023004"/>
    </source>
</evidence>
<keyword evidence="7" id="KW-0560">Oxidoreductase</keyword>
<dbReference type="Gene3D" id="2.60.120.10">
    <property type="entry name" value="Jelly Rolls"/>
    <property type="match status" value="1"/>
</dbReference>
<organism evidence="12 13">
    <name type="scientific">Eschrichtius robustus</name>
    <name type="common">California gray whale</name>
    <name type="synonym">Eschrichtius gibbosus</name>
    <dbReference type="NCBI Taxonomy" id="9764"/>
    <lineage>
        <taxon>Eukaryota</taxon>
        <taxon>Metazoa</taxon>
        <taxon>Chordata</taxon>
        <taxon>Craniata</taxon>
        <taxon>Vertebrata</taxon>
        <taxon>Euteleostomi</taxon>
        <taxon>Mammalia</taxon>
        <taxon>Eutheria</taxon>
        <taxon>Laurasiatheria</taxon>
        <taxon>Artiodactyla</taxon>
        <taxon>Whippomorpha</taxon>
        <taxon>Cetacea</taxon>
        <taxon>Mysticeti</taxon>
        <taxon>Eschrichtiidae</taxon>
        <taxon>Eschrichtius</taxon>
    </lineage>
</organism>
<dbReference type="Proteomes" id="UP001159641">
    <property type="component" value="Unassembled WGS sequence"/>
</dbReference>
<evidence type="ECO:0000256" key="7">
    <source>
        <dbReference type="ARBA" id="ARBA00023002"/>
    </source>
</evidence>
<evidence type="ECO:0000256" key="5">
    <source>
        <dbReference type="ARBA" id="ARBA00022723"/>
    </source>
</evidence>
<dbReference type="SUPFAM" id="SSF51182">
    <property type="entry name" value="RmlC-like cupins"/>
    <property type="match status" value="1"/>
</dbReference>
<comment type="caution">
    <text evidence="12">The sequence shown here is derived from an EMBL/GenBank/DDBJ whole genome shotgun (WGS) entry which is preliminary data.</text>
</comment>
<evidence type="ECO:0000256" key="11">
    <source>
        <dbReference type="SAM" id="MobiDB-lite"/>
    </source>
</evidence>
<dbReference type="PANTHER" id="PTHR23418:SF0">
    <property type="entry name" value="ACIREDUCTONE DIOXYGENASE"/>
    <property type="match status" value="1"/>
</dbReference>
<evidence type="ECO:0000256" key="1">
    <source>
        <dbReference type="ARBA" id="ARBA00000428"/>
    </source>
</evidence>
<dbReference type="EMBL" id="JAIQCJ010000738">
    <property type="protein sequence ID" value="KAJ8794788.1"/>
    <property type="molecule type" value="Genomic_DNA"/>
</dbReference>
<keyword evidence="3" id="KW-0533">Nickel</keyword>
<evidence type="ECO:0000256" key="2">
    <source>
        <dbReference type="ARBA" id="ARBA00001954"/>
    </source>
</evidence>
<keyword evidence="8" id="KW-0408">Iron</keyword>
<dbReference type="AlphaFoldDB" id="A0AB34HUK7"/>
<keyword evidence="5" id="KW-0479">Metal-binding</keyword>
<comment type="cofactor">
    <cofactor evidence="2">
        <name>Fe(2+)</name>
        <dbReference type="ChEBI" id="CHEBI:29033"/>
    </cofactor>
</comment>
<feature type="compositionally biased region" description="Basic and acidic residues" evidence="11">
    <location>
        <begin position="75"/>
        <end position="88"/>
    </location>
</feature>
<dbReference type="PANTHER" id="PTHR23418">
    <property type="entry name" value="ACIREDUCTONE DIOXYGENASE"/>
    <property type="match status" value="1"/>
</dbReference>